<dbReference type="Pfam" id="PF20511">
    <property type="entry name" value="PMI_typeI_cat"/>
    <property type="match status" value="1"/>
</dbReference>
<sequence>MHTFQGKDSLEIQHWLHEKGLFEGLASHMTGPLTPLPDNFTAPARTPWGGRKILGTYKHGLPISAEKQYPVVGESWEISADPASPCEFIFNINSTQINLNFIQLLDLFPEQILGSRLAAKFDGQNPILVKLLDADDHLSVQVHPSDDYEGLKPDEAGKPESWYILEARPGSGLFLGLKEHVSKERFRSAIEDNEDLSRYLNFVEVARGDFYVIDAGTIHAIGAGVTLIEPQKIAPKRTGKTYRVWDWNRKYDAQGRKDPHGHARELHIEDSLHVIDFNAPRGDAFVAHIQPTAQTIQQHGGSAELRCMESEDFGVSRIRLVDGKTLQGDCCNSFHGIIPYEGVMEIYAQGQKIADIPCGQSVILPASLGEYELSSTSARAIKVYYPDQYL</sequence>
<protein>
    <recommendedName>
        <fullName evidence="3">Phosphomannose isomerase type I catalytic domain-containing protein</fullName>
    </recommendedName>
</protein>
<evidence type="ECO:0000313" key="5">
    <source>
        <dbReference type="Proteomes" id="UP000229740"/>
    </source>
</evidence>
<evidence type="ECO:0000259" key="3">
    <source>
        <dbReference type="Pfam" id="PF20511"/>
    </source>
</evidence>
<dbReference type="PANTHER" id="PTHR42742">
    <property type="entry name" value="TRANSCRIPTIONAL REPRESSOR MPRA"/>
    <property type="match status" value="1"/>
</dbReference>
<reference evidence="4 5" key="1">
    <citation type="submission" date="2017-10" db="EMBL/GenBank/DDBJ databases">
        <title>Novel microbial diversity and functional potential in the marine mammal oral microbiome.</title>
        <authorList>
            <person name="Dudek N.K."/>
            <person name="Sun C.L."/>
            <person name="Burstein D."/>
            <person name="Kantor R.S."/>
            <person name="Aliaga Goltsman D.S."/>
            <person name="Bik E.M."/>
            <person name="Thomas B.C."/>
            <person name="Banfield J.F."/>
            <person name="Relman D.A."/>
        </authorList>
    </citation>
    <scope>NUCLEOTIDE SEQUENCE [LARGE SCALE GENOMIC DNA]</scope>
    <source>
        <strain evidence="4">DOLZORAL124_49_17</strain>
    </source>
</reference>
<keyword evidence="1" id="KW-0479">Metal-binding</keyword>
<evidence type="ECO:0000313" key="4">
    <source>
        <dbReference type="EMBL" id="PID57726.1"/>
    </source>
</evidence>
<accession>A0A2G6E6L4</accession>
<proteinExistence type="predicted"/>
<dbReference type="Proteomes" id="UP000229740">
    <property type="component" value="Unassembled WGS sequence"/>
</dbReference>
<dbReference type="SUPFAM" id="SSF51182">
    <property type="entry name" value="RmlC-like cupins"/>
    <property type="match status" value="1"/>
</dbReference>
<keyword evidence="2" id="KW-0862">Zinc</keyword>
<dbReference type="PANTHER" id="PTHR42742:SF3">
    <property type="entry name" value="FRUCTOKINASE"/>
    <property type="match status" value="1"/>
</dbReference>
<feature type="domain" description="Phosphomannose isomerase type I catalytic" evidence="3">
    <location>
        <begin position="48"/>
        <end position="146"/>
    </location>
</feature>
<dbReference type="EMBL" id="PDPS01000025">
    <property type="protein sequence ID" value="PID57726.1"/>
    <property type="molecule type" value="Genomic_DNA"/>
</dbReference>
<dbReference type="GO" id="GO:0008270">
    <property type="term" value="F:zinc ion binding"/>
    <property type="evidence" value="ECO:0007669"/>
    <property type="project" value="InterPro"/>
</dbReference>
<gene>
    <name evidence="4" type="ORF">CSB45_05715</name>
</gene>
<dbReference type="InterPro" id="IPR051804">
    <property type="entry name" value="Carb_Metab_Reg_Kinase/Isom"/>
</dbReference>
<dbReference type="InterPro" id="IPR046457">
    <property type="entry name" value="PMI_typeI_cat"/>
</dbReference>
<dbReference type="GO" id="GO:0004476">
    <property type="term" value="F:mannose-6-phosphate isomerase activity"/>
    <property type="evidence" value="ECO:0007669"/>
    <property type="project" value="InterPro"/>
</dbReference>
<evidence type="ECO:0000256" key="2">
    <source>
        <dbReference type="ARBA" id="ARBA00022833"/>
    </source>
</evidence>
<comment type="caution">
    <text evidence="4">The sequence shown here is derived from an EMBL/GenBank/DDBJ whole genome shotgun (WGS) entry which is preliminary data.</text>
</comment>
<dbReference type="InterPro" id="IPR011051">
    <property type="entry name" value="RmlC_Cupin_sf"/>
</dbReference>
<evidence type="ECO:0000256" key="1">
    <source>
        <dbReference type="ARBA" id="ARBA00022723"/>
    </source>
</evidence>
<dbReference type="InterPro" id="IPR014710">
    <property type="entry name" value="RmlC-like_jellyroll"/>
</dbReference>
<dbReference type="AlphaFoldDB" id="A0A2G6E6L4"/>
<organism evidence="4 5">
    <name type="scientific">candidate division KSB3 bacterium</name>
    <dbReference type="NCBI Taxonomy" id="2044937"/>
    <lineage>
        <taxon>Bacteria</taxon>
        <taxon>candidate division KSB3</taxon>
    </lineage>
</organism>
<dbReference type="CDD" id="cd07010">
    <property type="entry name" value="cupin_PMI_type_I_N_bac"/>
    <property type="match status" value="1"/>
</dbReference>
<name>A0A2G6E6L4_9BACT</name>
<dbReference type="Gene3D" id="2.60.120.10">
    <property type="entry name" value="Jelly Rolls"/>
    <property type="match status" value="2"/>
</dbReference>